<dbReference type="EMBL" id="NJBN01000002">
    <property type="protein sequence ID" value="TKJ41751.1"/>
    <property type="molecule type" value="Genomic_DNA"/>
</dbReference>
<accession>A0A532V3F7</accession>
<proteinExistence type="predicted"/>
<dbReference type="Proteomes" id="UP000319619">
    <property type="component" value="Unassembled WGS sequence"/>
</dbReference>
<dbReference type="InterPro" id="IPR026444">
    <property type="entry name" value="Secre_tail"/>
</dbReference>
<evidence type="ECO:0000313" key="3">
    <source>
        <dbReference type="Proteomes" id="UP000319619"/>
    </source>
</evidence>
<sequence length="559" mass="61935">MNLSRSLLLVVLSLTLLAAFSGYLSATPYVPPDQIKTHYGVPCYEVPIVDATYNHFFEFTQISAWEQPLQCEDPGVNFGGQREEEPGGGWYIIETDNTLEAIWVWSRYYELTGDPQFNDEIADAWTYAYNFPAWLEGFGYYSAHNCAWALAAENKYRTVFNDSSHWDYAVQSANYINNYPLVLSNGLNVMVTGWCCGNLYLYGEATGNDLYMTTAASRGEEVIAWIEFSPQTRLAMESWAMSSGTFVWGLCKSTFRADSVYGQTWLATYGPMVQVFEPNQQSWSNAWNVAYCNAQGGMYDVTGEQTYSDNHLWLTNYLLHKDLDNDGGIPASALGSSNADASWTSAYLAMMGCNYYLKSGDDAGVLIIRSPANRTRISLAIPVDVIATVGNWGTNLLEDVMVVTSGAYVDTMIVDLNPQANLNLNFGQWIPIAPGIDSLRVTVYADGDTVSFNDSDVNLFMVQSSAGPLDENAEDSQLALNASVNNGSLKITYELPYAGNVSLVLYNVRGREVVKLSDGWSSIGNHIALFNIADLPSGVYFARMQTDDLKQTQKILLIK</sequence>
<name>A0A532V3F7_UNCL8</name>
<organism evidence="2 3">
    <name type="scientific">candidate division LCP-89 bacterium B3_LCP</name>
    <dbReference type="NCBI Taxonomy" id="2012998"/>
    <lineage>
        <taxon>Bacteria</taxon>
        <taxon>Pseudomonadati</taxon>
        <taxon>Bacteria division LCP-89</taxon>
    </lineage>
</organism>
<gene>
    <name evidence="2" type="ORF">CEE37_04060</name>
</gene>
<evidence type="ECO:0008006" key="4">
    <source>
        <dbReference type="Google" id="ProtNLM"/>
    </source>
</evidence>
<evidence type="ECO:0000256" key="1">
    <source>
        <dbReference type="SAM" id="SignalP"/>
    </source>
</evidence>
<comment type="caution">
    <text evidence="2">The sequence shown here is derived from an EMBL/GenBank/DDBJ whole genome shotgun (WGS) entry which is preliminary data.</text>
</comment>
<protein>
    <recommendedName>
        <fullName evidence="4">Secretion system C-terminal sorting domain-containing protein</fullName>
    </recommendedName>
</protein>
<feature type="chain" id="PRO_5022167641" description="Secretion system C-terminal sorting domain-containing protein" evidence="1">
    <location>
        <begin position="27"/>
        <end position="559"/>
    </location>
</feature>
<evidence type="ECO:0000313" key="2">
    <source>
        <dbReference type="EMBL" id="TKJ41751.1"/>
    </source>
</evidence>
<keyword evidence="1" id="KW-0732">Signal</keyword>
<reference evidence="2 3" key="1">
    <citation type="submission" date="2017-06" db="EMBL/GenBank/DDBJ databases">
        <title>Novel microbial phyla capable of carbon fixation and sulfur reduction in deep-sea sediments.</title>
        <authorList>
            <person name="Huang J."/>
            <person name="Baker B."/>
            <person name="Wang Y."/>
        </authorList>
    </citation>
    <scope>NUCLEOTIDE SEQUENCE [LARGE SCALE GENOMIC DNA]</scope>
    <source>
        <strain evidence="2">B3_LCP</strain>
    </source>
</reference>
<feature type="signal peptide" evidence="1">
    <location>
        <begin position="1"/>
        <end position="26"/>
    </location>
</feature>
<dbReference type="AlphaFoldDB" id="A0A532V3F7"/>
<dbReference type="NCBIfam" id="TIGR04183">
    <property type="entry name" value="Por_Secre_tail"/>
    <property type="match status" value="1"/>
</dbReference>